<protein>
    <submittedName>
        <fullName evidence="3">Transcriptional regulator, MarR family</fullName>
    </submittedName>
</protein>
<dbReference type="AlphaFoldDB" id="A0A1G9VAF7"/>
<dbReference type="InterPro" id="IPR052526">
    <property type="entry name" value="HTH-type_Bedaq_tolerance"/>
</dbReference>
<dbReference type="SMART" id="SM00347">
    <property type="entry name" value="HTH_MARR"/>
    <property type="match status" value="1"/>
</dbReference>
<proteinExistence type="predicted"/>
<evidence type="ECO:0000313" key="4">
    <source>
        <dbReference type="Proteomes" id="UP000199341"/>
    </source>
</evidence>
<dbReference type="Gene3D" id="1.10.10.10">
    <property type="entry name" value="Winged helix-like DNA-binding domain superfamily/Winged helix DNA-binding domain"/>
    <property type="match status" value="1"/>
</dbReference>
<dbReference type="Gene3D" id="1.10.287.100">
    <property type="match status" value="1"/>
</dbReference>
<sequence>MRRLRTQIKLLQRRLRRETFPEHGLSRTALQVLAATVRFPGTPQPRHLAEELMMTSSNVAAALRELEAAGHVRRRKDAADARRVLVLATEQGEAVVAGVRNDRDSWLGRAVETLLDPREQRLLLAAGELMQRLAEFEPEPAPALSGSPAAVPAAGTPAASTGGTGTGGRAS</sequence>
<evidence type="ECO:0000259" key="2">
    <source>
        <dbReference type="PROSITE" id="PS50995"/>
    </source>
</evidence>
<reference evidence="3 4" key="1">
    <citation type="submission" date="2016-10" db="EMBL/GenBank/DDBJ databases">
        <authorList>
            <person name="de Groot N.N."/>
        </authorList>
    </citation>
    <scope>NUCLEOTIDE SEQUENCE [LARGE SCALE GENOMIC DNA]</scope>
    <source>
        <strain evidence="3 4">CGMCC 4.2022</strain>
    </source>
</reference>
<evidence type="ECO:0000313" key="3">
    <source>
        <dbReference type="EMBL" id="SDM69070.1"/>
    </source>
</evidence>
<dbReference type="InterPro" id="IPR036388">
    <property type="entry name" value="WH-like_DNA-bd_sf"/>
</dbReference>
<feature type="compositionally biased region" description="Low complexity" evidence="1">
    <location>
        <begin position="142"/>
        <end position="161"/>
    </location>
</feature>
<dbReference type="GO" id="GO:0003700">
    <property type="term" value="F:DNA-binding transcription factor activity"/>
    <property type="evidence" value="ECO:0007669"/>
    <property type="project" value="InterPro"/>
</dbReference>
<organism evidence="3 4">
    <name type="scientific">Actinacidiphila guanduensis</name>
    <dbReference type="NCBI Taxonomy" id="310781"/>
    <lineage>
        <taxon>Bacteria</taxon>
        <taxon>Bacillati</taxon>
        <taxon>Actinomycetota</taxon>
        <taxon>Actinomycetes</taxon>
        <taxon>Kitasatosporales</taxon>
        <taxon>Streptomycetaceae</taxon>
        <taxon>Actinacidiphila</taxon>
    </lineage>
</organism>
<dbReference type="Pfam" id="PF12802">
    <property type="entry name" value="MarR_2"/>
    <property type="match status" value="1"/>
</dbReference>
<feature type="region of interest" description="Disordered" evidence="1">
    <location>
        <begin position="137"/>
        <end position="171"/>
    </location>
</feature>
<dbReference type="EMBL" id="FNIE01000001">
    <property type="protein sequence ID" value="SDM69070.1"/>
    <property type="molecule type" value="Genomic_DNA"/>
</dbReference>
<accession>A0A1G9VAF7</accession>
<dbReference type="Proteomes" id="UP000199341">
    <property type="component" value="Unassembled WGS sequence"/>
</dbReference>
<dbReference type="PANTHER" id="PTHR39515:SF2">
    <property type="entry name" value="HTH-TYPE TRANSCRIPTIONAL REGULATOR RV0880"/>
    <property type="match status" value="1"/>
</dbReference>
<dbReference type="STRING" id="310781.SAMN05216259_101195"/>
<dbReference type="InterPro" id="IPR000835">
    <property type="entry name" value="HTH_MarR-typ"/>
</dbReference>
<feature type="compositionally biased region" description="Gly residues" evidence="1">
    <location>
        <begin position="162"/>
        <end position="171"/>
    </location>
</feature>
<name>A0A1G9VAF7_9ACTN</name>
<keyword evidence="4" id="KW-1185">Reference proteome</keyword>
<dbReference type="InterPro" id="IPR036390">
    <property type="entry name" value="WH_DNA-bd_sf"/>
</dbReference>
<evidence type="ECO:0000256" key="1">
    <source>
        <dbReference type="SAM" id="MobiDB-lite"/>
    </source>
</evidence>
<gene>
    <name evidence="3" type="ORF">SAMN05216259_101195</name>
</gene>
<dbReference type="SUPFAM" id="SSF46785">
    <property type="entry name" value="Winged helix' DNA-binding domain"/>
    <property type="match status" value="1"/>
</dbReference>
<feature type="domain" description="HTH marR-type" evidence="2">
    <location>
        <begin position="1"/>
        <end position="132"/>
    </location>
</feature>
<dbReference type="PROSITE" id="PS50995">
    <property type="entry name" value="HTH_MARR_2"/>
    <property type="match status" value="1"/>
</dbReference>
<dbReference type="PANTHER" id="PTHR39515">
    <property type="entry name" value="CONSERVED PROTEIN"/>
    <property type="match status" value="1"/>
</dbReference>